<name>A0ABY7EU51_MYAAR</name>
<sequence>MDSNTVACIECNTVAGKNTVACIDSNLVAGKTQLLAWILTRCWEDSNTVVYMDFNTVAGTYFYIVAGLEAK</sequence>
<evidence type="ECO:0000313" key="2">
    <source>
        <dbReference type="Proteomes" id="UP001164746"/>
    </source>
</evidence>
<protein>
    <submittedName>
        <fullName evidence="1">Uncharacterized protein</fullName>
    </submittedName>
</protein>
<proteinExistence type="predicted"/>
<evidence type="ECO:0000313" key="1">
    <source>
        <dbReference type="EMBL" id="WAR12462.1"/>
    </source>
</evidence>
<reference evidence="1" key="1">
    <citation type="submission" date="2022-11" db="EMBL/GenBank/DDBJ databases">
        <title>Centuries of genome instability and evolution in soft-shell clam transmissible cancer (bioRxiv).</title>
        <authorList>
            <person name="Hart S.F.M."/>
            <person name="Yonemitsu M.A."/>
            <person name="Giersch R.M."/>
            <person name="Beal B.F."/>
            <person name="Arriagada G."/>
            <person name="Davis B.W."/>
            <person name="Ostrander E.A."/>
            <person name="Goff S.P."/>
            <person name="Metzger M.J."/>
        </authorList>
    </citation>
    <scope>NUCLEOTIDE SEQUENCE</scope>
    <source>
        <strain evidence="1">MELC-2E11</strain>
        <tissue evidence="1">Siphon/mantle</tissue>
    </source>
</reference>
<accession>A0ABY7EU51</accession>
<gene>
    <name evidence="1" type="ORF">MAR_026642</name>
</gene>
<keyword evidence="2" id="KW-1185">Reference proteome</keyword>
<dbReference type="EMBL" id="CP111019">
    <property type="protein sequence ID" value="WAR12462.1"/>
    <property type="molecule type" value="Genomic_DNA"/>
</dbReference>
<dbReference type="Proteomes" id="UP001164746">
    <property type="component" value="Chromosome 8"/>
</dbReference>
<organism evidence="1 2">
    <name type="scientific">Mya arenaria</name>
    <name type="common">Soft-shell clam</name>
    <dbReference type="NCBI Taxonomy" id="6604"/>
    <lineage>
        <taxon>Eukaryota</taxon>
        <taxon>Metazoa</taxon>
        <taxon>Spiralia</taxon>
        <taxon>Lophotrochozoa</taxon>
        <taxon>Mollusca</taxon>
        <taxon>Bivalvia</taxon>
        <taxon>Autobranchia</taxon>
        <taxon>Heteroconchia</taxon>
        <taxon>Euheterodonta</taxon>
        <taxon>Imparidentia</taxon>
        <taxon>Neoheterodontei</taxon>
        <taxon>Myida</taxon>
        <taxon>Myoidea</taxon>
        <taxon>Myidae</taxon>
        <taxon>Mya</taxon>
    </lineage>
</organism>